<sequence length="97" mass="11135">MARFELSRLALTDLHAIADYTLERWGREQGLGYIEALQGRLTELAHQPLLGRTRDELAQDVLCFAFEGHVVFYLGTDFGISVVRILHKRQDPSRHID</sequence>
<dbReference type="Gene3D" id="3.30.2310.20">
    <property type="entry name" value="RelE-like"/>
    <property type="match status" value="1"/>
</dbReference>
<gene>
    <name evidence="3" type="ORF">DF3PB_6100003</name>
</gene>
<dbReference type="PANTHER" id="PTHR33755:SF9">
    <property type="entry name" value="TOXIN PARE1"/>
    <property type="match status" value="1"/>
</dbReference>
<dbReference type="InterPro" id="IPR051803">
    <property type="entry name" value="TA_system_RelE-like_toxin"/>
</dbReference>
<dbReference type="EMBL" id="UIDG01000569">
    <property type="protein sequence ID" value="SUS08253.1"/>
    <property type="molecule type" value="Genomic_DNA"/>
</dbReference>
<evidence type="ECO:0000256" key="2">
    <source>
        <dbReference type="ARBA" id="ARBA00022649"/>
    </source>
</evidence>
<dbReference type="InterPro" id="IPR035093">
    <property type="entry name" value="RelE/ParE_toxin_dom_sf"/>
</dbReference>
<proteinExistence type="inferred from homology"/>
<evidence type="ECO:0000256" key="1">
    <source>
        <dbReference type="ARBA" id="ARBA00006226"/>
    </source>
</evidence>
<keyword evidence="2" id="KW-1277">Toxin-antitoxin system</keyword>
<dbReference type="Pfam" id="PF05016">
    <property type="entry name" value="ParE_toxin"/>
    <property type="match status" value="1"/>
</dbReference>
<name>A0A380TKN0_9ZZZZ</name>
<dbReference type="InterPro" id="IPR007712">
    <property type="entry name" value="RelE/ParE_toxin"/>
</dbReference>
<comment type="similarity">
    <text evidence="1">Belongs to the RelE toxin family.</text>
</comment>
<accession>A0A380TKN0</accession>
<reference evidence="3" key="1">
    <citation type="submission" date="2018-07" db="EMBL/GenBank/DDBJ databases">
        <authorList>
            <person name="Quirk P.G."/>
            <person name="Krulwich T.A."/>
        </authorList>
    </citation>
    <scope>NUCLEOTIDE SEQUENCE</scope>
</reference>
<dbReference type="PIRSF" id="PIRSF029218">
    <property type="entry name" value="ParE"/>
    <property type="match status" value="1"/>
</dbReference>
<evidence type="ECO:0000313" key="3">
    <source>
        <dbReference type="EMBL" id="SUS08253.1"/>
    </source>
</evidence>
<protein>
    <submittedName>
        <fullName evidence="3">Toxin</fullName>
    </submittedName>
</protein>
<organism evidence="3">
    <name type="scientific">metagenome</name>
    <dbReference type="NCBI Taxonomy" id="256318"/>
    <lineage>
        <taxon>unclassified sequences</taxon>
        <taxon>metagenomes</taxon>
    </lineage>
</organism>
<dbReference type="AlphaFoldDB" id="A0A380TKN0"/>
<dbReference type="InterPro" id="IPR028344">
    <property type="entry name" value="ParE1/4"/>
</dbReference>
<dbReference type="PANTHER" id="PTHR33755">
    <property type="entry name" value="TOXIN PARE1-RELATED"/>
    <property type="match status" value="1"/>
</dbReference>